<dbReference type="GeneID" id="97306232"/>
<dbReference type="AlphaFoldDB" id="A0A4Y8N6X2"/>
<proteinExistence type="predicted"/>
<protein>
    <recommendedName>
        <fullName evidence="3">RHS repeat protein</fullName>
    </recommendedName>
</protein>
<evidence type="ECO:0008006" key="3">
    <source>
        <dbReference type="Google" id="ProtNLM"/>
    </source>
</evidence>
<evidence type="ECO:0000313" key="1">
    <source>
        <dbReference type="EMBL" id="TFE45158.1"/>
    </source>
</evidence>
<dbReference type="EMBL" id="SNVI01000001">
    <property type="protein sequence ID" value="TFE45158.1"/>
    <property type="molecule type" value="Genomic_DNA"/>
</dbReference>
<sequence length="70" mass="7870">MECQSELVRQTDALGQVTQLLHNAAGSVGTEVHVDDTRETHGYNALGYVSRWDYTPCGQAERYTLRRAEN</sequence>
<reference evidence="1 2" key="1">
    <citation type="submission" date="2019-03" db="EMBL/GenBank/DDBJ databases">
        <title>Complete Genome Sequence of Paraburkholderia dipogonis ICMP 19430T, a Nitrogen-fixing Symbiont of the South African Invasive Legume Dipogon lignosus in New Zealand.</title>
        <authorList>
            <person name="De Meyer S.E."/>
        </authorList>
    </citation>
    <scope>NUCLEOTIDE SEQUENCE [LARGE SCALE GENOMIC DNA]</scope>
    <source>
        <strain evidence="1 2">ICMP 19430</strain>
    </source>
</reference>
<dbReference type="RefSeq" id="WP_134456917.1">
    <property type="nucleotide sequence ID" value="NZ_JBHMFL010000123.1"/>
</dbReference>
<name>A0A4Y8N6X2_9BURK</name>
<comment type="caution">
    <text evidence="1">The sequence shown here is derived from an EMBL/GenBank/DDBJ whole genome shotgun (WGS) entry which is preliminary data.</text>
</comment>
<accession>A0A4Y8N6X2</accession>
<organism evidence="1 2">
    <name type="scientific">Paraburkholderia dipogonis</name>
    <dbReference type="NCBI Taxonomy" id="1211383"/>
    <lineage>
        <taxon>Bacteria</taxon>
        <taxon>Pseudomonadati</taxon>
        <taxon>Pseudomonadota</taxon>
        <taxon>Betaproteobacteria</taxon>
        <taxon>Burkholderiales</taxon>
        <taxon>Burkholderiaceae</taxon>
        <taxon>Paraburkholderia</taxon>
    </lineage>
</organism>
<gene>
    <name evidence="1" type="ORF">E2553_09110</name>
</gene>
<dbReference type="Proteomes" id="UP000297385">
    <property type="component" value="Unassembled WGS sequence"/>
</dbReference>
<evidence type="ECO:0000313" key="2">
    <source>
        <dbReference type="Proteomes" id="UP000297385"/>
    </source>
</evidence>